<evidence type="ECO:0000259" key="3">
    <source>
        <dbReference type="PROSITE" id="PS50930"/>
    </source>
</evidence>
<dbReference type="Gene3D" id="2.40.50.1020">
    <property type="entry name" value="LytTr DNA-binding domain"/>
    <property type="match status" value="1"/>
</dbReference>
<dbReference type="KEGG" id="scor:J3U87_25035"/>
<reference evidence="4" key="1">
    <citation type="submission" date="2021-03" db="EMBL/GenBank/DDBJ databases">
        <title>Acanthopleuribacteraceae sp. M133.</title>
        <authorList>
            <person name="Wang G."/>
        </authorList>
    </citation>
    <scope>NUCLEOTIDE SEQUENCE</scope>
    <source>
        <strain evidence="4">M133</strain>
    </source>
</reference>
<dbReference type="InterPro" id="IPR046947">
    <property type="entry name" value="LytR-like"/>
</dbReference>
<evidence type="ECO:0000313" key="4">
    <source>
        <dbReference type="EMBL" id="QTD48861.1"/>
    </source>
</evidence>
<dbReference type="InterPro" id="IPR007492">
    <property type="entry name" value="LytTR_DNA-bd_dom"/>
</dbReference>
<dbReference type="Proteomes" id="UP000663929">
    <property type="component" value="Chromosome"/>
</dbReference>
<dbReference type="Pfam" id="PF04397">
    <property type="entry name" value="LytTR"/>
    <property type="match status" value="1"/>
</dbReference>
<accession>A0A8A4TJ35</accession>
<gene>
    <name evidence="4" type="ORF">J3U87_25035</name>
</gene>
<feature type="domain" description="Response regulatory" evidence="2">
    <location>
        <begin position="4"/>
        <end position="117"/>
    </location>
</feature>
<dbReference type="SMART" id="SM00448">
    <property type="entry name" value="REC"/>
    <property type="match status" value="1"/>
</dbReference>
<dbReference type="GO" id="GO:0003677">
    <property type="term" value="F:DNA binding"/>
    <property type="evidence" value="ECO:0007669"/>
    <property type="project" value="InterPro"/>
</dbReference>
<proteinExistence type="predicted"/>
<dbReference type="AlphaFoldDB" id="A0A8A4TJ35"/>
<dbReference type="SMART" id="SM00850">
    <property type="entry name" value="LytTR"/>
    <property type="match status" value="1"/>
</dbReference>
<dbReference type="PROSITE" id="PS50930">
    <property type="entry name" value="HTH_LYTTR"/>
    <property type="match status" value="1"/>
</dbReference>
<organism evidence="4 5">
    <name type="scientific">Sulfidibacter corallicola</name>
    <dbReference type="NCBI Taxonomy" id="2818388"/>
    <lineage>
        <taxon>Bacteria</taxon>
        <taxon>Pseudomonadati</taxon>
        <taxon>Acidobacteriota</taxon>
        <taxon>Holophagae</taxon>
        <taxon>Acanthopleuribacterales</taxon>
        <taxon>Acanthopleuribacteraceae</taxon>
        <taxon>Sulfidibacter</taxon>
    </lineage>
</organism>
<dbReference type="GO" id="GO:0000156">
    <property type="term" value="F:phosphorelay response regulator activity"/>
    <property type="evidence" value="ECO:0007669"/>
    <property type="project" value="InterPro"/>
</dbReference>
<evidence type="ECO:0000313" key="5">
    <source>
        <dbReference type="Proteomes" id="UP000663929"/>
    </source>
</evidence>
<feature type="modified residue" description="4-aspartylphosphate" evidence="1">
    <location>
        <position position="55"/>
    </location>
</feature>
<evidence type="ECO:0000259" key="2">
    <source>
        <dbReference type="PROSITE" id="PS50110"/>
    </source>
</evidence>
<sequence length="277" mass="32314">MNLKVLIVDDEPLAREAVRLRIQNHPEFAACREADNGLDALVLVRQWQPDVVFLDIEMPGLDGLAVARHLISEPQVHVVFVTAYNHYAVQAFRLDALDYLVKPIRDDQFREVVRKTIQRVNQRTALEERERLANLLRDLQQRDGQATGPVATPSHVTRIALTHQQETVMVNAAQIESIVSDKDYLRIRTADQVYYHRSTMKEMQSLLDENLFLRCHRSHLVNLRHLTRTQRRDGHWILVNRSGDLHPVSRRYRASVRQQLRERWHQVEEIAPDDAPK</sequence>
<dbReference type="EMBL" id="CP071793">
    <property type="protein sequence ID" value="QTD48861.1"/>
    <property type="molecule type" value="Genomic_DNA"/>
</dbReference>
<dbReference type="RefSeq" id="WP_237378511.1">
    <property type="nucleotide sequence ID" value="NZ_CP071793.1"/>
</dbReference>
<keyword evidence="1" id="KW-0597">Phosphoprotein</keyword>
<dbReference type="InterPro" id="IPR001789">
    <property type="entry name" value="Sig_transdc_resp-reg_receiver"/>
</dbReference>
<dbReference type="PANTHER" id="PTHR37299">
    <property type="entry name" value="TRANSCRIPTIONAL REGULATOR-RELATED"/>
    <property type="match status" value="1"/>
</dbReference>
<dbReference type="SUPFAM" id="SSF52172">
    <property type="entry name" value="CheY-like"/>
    <property type="match status" value="1"/>
</dbReference>
<dbReference type="PROSITE" id="PS50110">
    <property type="entry name" value="RESPONSE_REGULATORY"/>
    <property type="match status" value="1"/>
</dbReference>
<protein>
    <submittedName>
        <fullName evidence="4">Response regulator transcription factor</fullName>
    </submittedName>
</protein>
<dbReference type="PANTHER" id="PTHR37299:SF1">
    <property type="entry name" value="STAGE 0 SPORULATION PROTEIN A HOMOLOG"/>
    <property type="match status" value="1"/>
</dbReference>
<dbReference type="Pfam" id="PF00072">
    <property type="entry name" value="Response_reg"/>
    <property type="match status" value="1"/>
</dbReference>
<dbReference type="Gene3D" id="3.40.50.2300">
    <property type="match status" value="1"/>
</dbReference>
<dbReference type="InterPro" id="IPR011006">
    <property type="entry name" value="CheY-like_superfamily"/>
</dbReference>
<name>A0A8A4TJ35_SULCO</name>
<feature type="domain" description="HTH LytTR-type" evidence="3">
    <location>
        <begin position="159"/>
        <end position="262"/>
    </location>
</feature>
<keyword evidence="5" id="KW-1185">Reference proteome</keyword>
<evidence type="ECO:0000256" key="1">
    <source>
        <dbReference type="PROSITE-ProRule" id="PRU00169"/>
    </source>
</evidence>